<protein>
    <recommendedName>
        <fullName evidence="4">RNase H type-1 domain-containing protein</fullName>
    </recommendedName>
</protein>
<feature type="transmembrane region" description="Helical" evidence="1">
    <location>
        <begin position="164"/>
        <end position="183"/>
    </location>
</feature>
<dbReference type="EMBL" id="JBBPBM010000011">
    <property type="protein sequence ID" value="KAK8563666.1"/>
    <property type="molecule type" value="Genomic_DNA"/>
</dbReference>
<dbReference type="Proteomes" id="UP001472677">
    <property type="component" value="Unassembled WGS sequence"/>
</dbReference>
<sequence length="191" mass="22032">MLVVISLDGVGKIVLCLRFALLMLCISRNIWEEENHNVFLSMPFVEWIRLNLANPQSFGITDSHWAMLFCSILWNLWGSRNRKIFDPDAIDGGNVLERSRRLAMEANRAIESEHLYHRSNSSMRQPSVRWNPPRSGVWKVNVDGAWNLSNESASCGGFIRETRMAYGLLVFLYILANVLLWRLNFGLCMRV</sequence>
<name>A0ABR2ENS7_9ROSI</name>
<evidence type="ECO:0000313" key="2">
    <source>
        <dbReference type="EMBL" id="KAK8563666.1"/>
    </source>
</evidence>
<accession>A0ABR2ENS7</accession>
<keyword evidence="1" id="KW-0812">Transmembrane</keyword>
<proteinExistence type="predicted"/>
<comment type="caution">
    <text evidence="2">The sequence shown here is derived from an EMBL/GenBank/DDBJ whole genome shotgun (WGS) entry which is preliminary data.</text>
</comment>
<evidence type="ECO:0000256" key="1">
    <source>
        <dbReference type="SAM" id="Phobius"/>
    </source>
</evidence>
<keyword evidence="1" id="KW-1133">Transmembrane helix</keyword>
<keyword evidence="3" id="KW-1185">Reference proteome</keyword>
<keyword evidence="1" id="KW-0472">Membrane</keyword>
<evidence type="ECO:0000313" key="3">
    <source>
        <dbReference type="Proteomes" id="UP001472677"/>
    </source>
</evidence>
<organism evidence="2 3">
    <name type="scientific">Hibiscus sabdariffa</name>
    <name type="common">roselle</name>
    <dbReference type="NCBI Taxonomy" id="183260"/>
    <lineage>
        <taxon>Eukaryota</taxon>
        <taxon>Viridiplantae</taxon>
        <taxon>Streptophyta</taxon>
        <taxon>Embryophyta</taxon>
        <taxon>Tracheophyta</taxon>
        <taxon>Spermatophyta</taxon>
        <taxon>Magnoliopsida</taxon>
        <taxon>eudicotyledons</taxon>
        <taxon>Gunneridae</taxon>
        <taxon>Pentapetalae</taxon>
        <taxon>rosids</taxon>
        <taxon>malvids</taxon>
        <taxon>Malvales</taxon>
        <taxon>Malvaceae</taxon>
        <taxon>Malvoideae</taxon>
        <taxon>Hibiscus</taxon>
    </lineage>
</organism>
<reference evidence="2 3" key="1">
    <citation type="journal article" date="2024" name="G3 (Bethesda)">
        <title>Genome assembly of Hibiscus sabdariffa L. provides insights into metabolisms of medicinal natural products.</title>
        <authorList>
            <person name="Kim T."/>
        </authorList>
    </citation>
    <scope>NUCLEOTIDE SEQUENCE [LARGE SCALE GENOMIC DNA]</scope>
    <source>
        <strain evidence="2">TK-2024</strain>
        <tissue evidence="2">Old leaves</tissue>
    </source>
</reference>
<gene>
    <name evidence="2" type="ORF">V6N12_035809</name>
</gene>
<evidence type="ECO:0008006" key="4">
    <source>
        <dbReference type="Google" id="ProtNLM"/>
    </source>
</evidence>